<dbReference type="GO" id="GO:0003676">
    <property type="term" value="F:nucleic acid binding"/>
    <property type="evidence" value="ECO:0007669"/>
    <property type="project" value="InterPro"/>
</dbReference>
<dbReference type="PANTHER" id="PTHR48475:SF2">
    <property type="entry name" value="RIBONUCLEASE H"/>
    <property type="match status" value="1"/>
</dbReference>
<dbReference type="GO" id="GO:0006310">
    <property type="term" value="P:DNA recombination"/>
    <property type="evidence" value="ECO:0007669"/>
    <property type="project" value="UniProtKB-KW"/>
</dbReference>
<feature type="region of interest" description="Disordered" evidence="2">
    <location>
        <begin position="1415"/>
        <end position="1440"/>
    </location>
</feature>
<dbReference type="SUPFAM" id="SSF53098">
    <property type="entry name" value="Ribonuclease H-like"/>
    <property type="match status" value="1"/>
</dbReference>
<feature type="compositionally biased region" description="Polar residues" evidence="2">
    <location>
        <begin position="23"/>
        <end position="43"/>
    </location>
</feature>
<dbReference type="InterPro" id="IPR005162">
    <property type="entry name" value="Retrotrans_gag_dom"/>
</dbReference>
<dbReference type="SUPFAM" id="SSF50630">
    <property type="entry name" value="Acid proteases"/>
    <property type="match status" value="1"/>
</dbReference>
<feature type="compositionally biased region" description="Basic and acidic residues" evidence="2">
    <location>
        <begin position="1512"/>
        <end position="1539"/>
    </location>
</feature>
<reference evidence="4" key="1">
    <citation type="submission" date="2018-02" db="EMBL/GenBank/DDBJ databases">
        <authorList>
            <person name="Cohen D.B."/>
            <person name="Kent A.D."/>
        </authorList>
    </citation>
    <scope>NUCLEOTIDE SEQUENCE</scope>
</reference>
<dbReference type="CDD" id="cd00303">
    <property type="entry name" value="retropepsin_like"/>
    <property type="match status" value="2"/>
</dbReference>
<feature type="compositionally biased region" description="Pro residues" evidence="2">
    <location>
        <begin position="51"/>
        <end position="63"/>
    </location>
</feature>
<dbReference type="InterPro" id="IPR043128">
    <property type="entry name" value="Rev_trsase/Diguanyl_cyclase"/>
</dbReference>
<evidence type="ECO:0000259" key="3">
    <source>
        <dbReference type="PROSITE" id="PS50878"/>
    </source>
</evidence>
<evidence type="ECO:0000313" key="4">
    <source>
        <dbReference type="EMBL" id="SPC95493.1"/>
    </source>
</evidence>
<dbReference type="Gene3D" id="3.30.420.10">
    <property type="entry name" value="Ribonuclease H-like superfamily/Ribonuclease H"/>
    <property type="match status" value="1"/>
</dbReference>
<gene>
    <name evidence="4" type="ORF">FSB_LOCUS23375</name>
</gene>
<dbReference type="InterPro" id="IPR012337">
    <property type="entry name" value="RNaseH-like_sf"/>
</dbReference>
<dbReference type="Pfam" id="PF17919">
    <property type="entry name" value="RT_RNaseH_2"/>
    <property type="match status" value="1"/>
</dbReference>
<evidence type="ECO:0000256" key="2">
    <source>
        <dbReference type="SAM" id="MobiDB-lite"/>
    </source>
</evidence>
<name>A0A2N9G7K4_FAGSY</name>
<feature type="compositionally biased region" description="Basic and acidic residues" evidence="2">
    <location>
        <begin position="350"/>
        <end position="369"/>
    </location>
</feature>
<dbReference type="PANTHER" id="PTHR48475">
    <property type="entry name" value="RIBONUCLEASE H"/>
    <property type="match status" value="1"/>
</dbReference>
<feature type="compositionally biased region" description="Basic and acidic residues" evidence="2">
    <location>
        <begin position="91"/>
        <end position="132"/>
    </location>
</feature>
<dbReference type="Pfam" id="PF13456">
    <property type="entry name" value="RVT_3"/>
    <property type="match status" value="1"/>
</dbReference>
<dbReference type="GO" id="GO:0004523">
    <property type="term" value="F:RNA-DNA hybrid ribonuclease activity"/>
    <property type="evidence" value="ECO:0007669"/>
    <property type="project" value="InterPro"/>
</dbReference>
<sequence>MEGAPNDGTSTGPTMTPIERQMQVITTSIQDLAQETSCQNQELWQAIRKGPPAPHNDNQPPPQGGNGSNDQEADNHQVNRRRGDKARRSSKQPEKPDRSSKQPERQDRRDNSSRKPDRSARSPRDPEDKTARLEKELQEMRKQMGDMKNSLRAKAARNLDNLVHRADSPFIPSIADFPLPSRFKVPLLENFDGTKDPFDYLEAFKTIMQLQAVPEEVMCRAFPLGLRGSARVWFNKLESESIGSFVQLSRAFIDHFIGSQRRGRPPTHLLSVKQMEGESLRAFVHRFNEEAMKIDRPKEDVTVTAVMAGLRKGDFLYDLCKDPPETMSELMYEATKHMNAEDALEAMDDPPPKRRKDTEDRKIRSDPNSRPKNLYCRFHRDHGHLTEECVALKEQVETLIRQGKLQKYVNRPANTRPTKPPAQREQAEPNRPGPVGEIRTIIGGPASGGTSRASRKAYARQIISFSEEDARGTHQPHDDALVIIVNIAGFTMRRVMVDNGSSADILYLPAYQQMRLDQGKLRPMDAPLVGFTGDKVCPIGVVTLPIMVGTHPKTVSKTVDFLVINCPSAYNAIIGRPTLNRLRAVTSTYHLLLKFPTEHGVGEVRGDQVAARECYLTSLGPEGQNQTMTIEEQKILVKPSGELDTIELEDGRPERTTKIGVNLPPKIKESLIKFLKDNKDVFAWSHEDMPGINPSIISHKLNVDPSLRRVKQKRRVFAPERNDAIMEEVNKLLAANFIREVFYPDWLANVVMVKKSTGKWRMCVDFTDLNKACTLKIASLFPRIDQLVDSTAGHKLLTFMDAFSGYNQIVLDESDQEKTSFITSRGLFCYKVMPFGLKNAGATYQRLMNRMFHDQIGRNVEVYVDDMLVKSKEEADHLDDLRETFETLRKYQMKLNPSKCAFGVYSGKFLGFIVSQRGIEANPDKIKAILEMQPPKTTKEVQRLTGRVAALNRFMSRSTDKCLPFFKTLKKAFVWTDECQRAFEELKRYLTEPPLLSPSKQGEELYLYLVVSPTAVSFALIREEDRRQFPVYYTSRALRGAEERYPPMEKLAFALVTTARKLRPYFQAHTIVLLTNHPLRKAMNKPNVAGRLIQWSIELSEFDVDYQPRIAIKAQALADFIAEFTSKDDEPTEDVKQTSKWTVSIDGSSTKDAGGVGIVLKSPEGDTIKQAVRLQYPTTNNEAEYEALLTGLKMAKTLGATEIDVLSDSQLVVGQVNGDYEAKEGRMQHVWVRNSKGRLETFETLFGSLFDTPTSSPTSSIMAEERVIPPEAPRMTMYQLLHPTQSSIPSCIMFPPNAPHVEIKQGLMAILPDFRGLENENPYVHPKGWLYTVKPRSIGSWGEMTQEFYKKFFPPHKVQQVKRKISSFVQGHDETLFMAWERFKDTYNFCPTHGYDTLEKEPEDAMDYLDEIAENSNTWNGPSPLDSTDRNRSSTTTSGGSVFRLREEDNMNAKISLLTKEIEALKLKGSRGVNAVYREDPMEACRICQEIDHTTSACKSLSQFLNVPEEQDAPKANEKSKETPAEKDESGTPKVKEAEPCLIPTPFPQALRLPKNLDVTTEILGHLHQVKVNLPLLHIIKQMPAYAKVIKDLCTVKRKHHLKKTAFLTEQVSAIIQHKVPPKYKDPGCPTISCTIGEYLVERALLDLGASINLLPFTVYQQMGLGDLKPTSMTLQLADRSVRTPKGMVEDVLIKIENFYYPVDFIILDTEPTLHPDNGIPIILGRPFLATANALINCRNGRMKITFGSMTAELNIFNVNPQQLVDEECEYVNFIEATPQEEFNKNCLSNSFETLPVNSIVFNELKPAAKLFDSSLLDSLQILEEEQVIEAKNPPRSKKKSLLAYSDAPKLRLKKTPKGLPLASIEPHATTIVEVYSKESVDQEVEKAGEKTKFFERHKTKRKVFQDTRLSKKLLNSSKGVALHVARMKSVRGSNYSFGGSRSGG</sequence>
<dbReference type="InterPro" id="IPR041577">
    <property type="entry name" value="RT_RNaseH_2"/>
</dbReference>
<organism evidence="4">
    <name type="scientific">Fagus sylvatica</name>
    <name type="common">Beechnut</name>
    <dbReference type="NCBI Taxonomy" id="28930"/>
    <lineage>
        <taxon>Eukaryota</taxon>
        <taxon>Viridiplantae</taxon>
        <taxon>Streptophyta</taxon>
        <taxon>Embryophyta</taxon>
        <taxon>Tracheophyta</taxon>
        <taxon>Spermatophyta</taxon>
        <taxon>Magnoliopsida</taxon>
        <taxon>eudicotyledons</taxon>
        <taxon>Gunneridae</taxon>
        <taxon>Pentapetalae</taxon>
        <taxon>rosids</taxon>
        <taxon>fabids</taxon>
        <taxon>Fagales</taxon>
        <taxon>Fagaceae</taxon>
        <taxon>Fagus</taxon>
    </lineage>
</organism>
<dbReference type="InterPro" id="IPR002156">
    <property type="entry name" value="RNaseH_domain"/>
</dbReference>
<dbReference type="SUPFAM" id="SSF56672">
    <property type="entry name" value="DNA/RNA polymerases"/>
    <property type="match status" value="1"/>
</dbReference>
<keyword evidence="1" id="KW-0233">DNA recombination</keyword>
<feature type="region of interest" description="Disordered" evidence="2">
    <location>
        <begin position="1"/>
        <end position="132"/>
    </location>
</feature>
<feature type="region of interest" description="Disordered" evidence="2">
    <location>
        <begin position="407"/>
        <end position="453"/>
    </location>
</feature>
<dbReference type="Pfam" id="PF00078">
    <property type="entry name" value="RVT_1"/>
    <property type="match status" value="1"/>
</dbReference>
<dbReference type="Gene3D" id="3.10.10.10">
    <property type="entry name" value="HIV Type 1 Reverse Transcriptase, subunit A, domain 1"/>
    <property type="match status" value="1"/>
</dbReference>
<dbReference type="InterPro" id="IPR021109">
    <property type="entry name" value="Peptidase_aspartic_dom_sf"/>
</dbReference>
<dbReference type="InterPro" id="IPR036397">
    <property type="entry name" value="RNaseH_sf"/>
</dbReference>
<dbReference type="CDD" id="cd01647">
    <property type="entry name" value="RT_LTR"/>
    <property type="match status" value="1"/>
</dbReference>
<protein>
    <recommendedName>
        <fullName evidence="3">Reverse transcriptase domain-containing protein</fullName>
    </recommendedName>
</protein>
<dbReference type="InterPro" id="IPR000477">
    <property type="entry name" value="RT_dom"/>
</dbReference>
<dbReference type="Gene3D" id="3.30.70.270">
    <property type="match status" value="2"/>
</dbReference>
<proteinExistence type="predicted"/>
<feature type="compositionally biased region" description="Basic residues" evidence="2">
    <location>
        <begin position="78"/>
        <end position="90"/>
    </location>
</feature>
<feature type="domain" description="Reverse transcriptase" evidence="3">
    <location>
        <begin position="734"/>
        <end position="914"/>
    </location>
</feature>
<dbReference type="InterPro" id="IPR043502">
    <property type="entry name" value="DNA/RNA_pol_sf"/>
</dbReference>
<feature type="region of interest" description="Disordered" evidence="2">
    <location>
        <begin position="343"/>
        <end position="375"/>
    </location>
</feature>
<dbReference type="CDD" id="cd09279">
    <property type="entry name" value="RNase_HI_like"/>
    <property type="match status" value="1"/>
</dbReference>
<dbReference type="EMBL" id="OIVN01001572">
    <property type="protein sequence ID" value="SPC95493.1"/>
    <property type="molecule type" value="Genomic_DNA"/>
</dbReference>
<dbReference type="Gene3D" id="2.40.70.10">
    <property type="entry name" value="Acid Proteases"/>
    <property type="match status" value="2"/>
</dbReference>
<dbReference type="PROSITE" id="PS50878">
    <property type="entry name" value="RT_POL"/>
    <property type="match status" value="1"/>
</dbReference>
<evidence type="ECO:0000256" key="1">
    <source>
        <dbReference type="ARBA" id="ARBA00023172"/>
    </source>
</evidence>
<feature type="region of interest" description="Disordered" evidence="2">
    <location>
        <begin position="1508"/>
        <end position="1539"/>
    </location>
</feature>
<accession>A0A2N9G7K4</accession>
<dbReference type="Pfam" id="PF03732">
    <property type="entry name" value="Retrotrans_gag"/>
    <property type="match status" value="2"/>
</dbReference>